<name>A0AAN8JUY6_PATCE</name>
<comment type="caution">
    <text evidence="1">The sequence shown here is derived from an EMBL/GenBank/DDBJ whole genome shotgun (WGS) entry which is preliminary data.</text>
</comment>
<protein>
    <submittedName>
        <fullName evidence="1">Uncharacterized protein</fullName>
    </submittedName>
</protein>
<dbReference type="AlphaFoldDB" id="A0AAN8JUY6"/>
<proteinExistence type="predicted"/>
<accession>A0AAN8JUY6</accession>
<evidence type="ECO:0000313" key="2">
    <source>
        <dbReference type="Proteomes" id="UP001347796"/>
    </source>
</evidence>
<organism evidence="1 2">
    <name type="scientific">Patella caerulea</name>
    <name type="common">Rayed Mediterranean limpet</name>
    <dbReference type="NCBI Taxonomy" id="87958"/>
    <lineage>
        <taxon>Eukaryota</taxon>
        <taxon>Metazoa</taxon>
        <taxon>Spiralia</taxon>
        <taxon>Lophotrochozoa</taxon>
        <taxon>Mollusca</taxon>
        <taxon>Gastropoda</taxon>
        <taxon>Patellogastropoda</taxon>
        <taxon>Patelloidea</taxon>
        <taxon>Patellidae</taxon>
        <taxon>Patella</taxon>
    </lineage>
</organism>
<dbReference type="EMBL" id="JAZGQO010000007">
    <property type="protein sequence ID" value="KAK6183352.1"/>
    <property type="molecule type" value="Genomic_DNA"/>
</dbReference>
<gene>
    <name evidence="1" type="ORF">SNE40_010852</name>
</gene>
<reference evidence="1 2" key="1">
    <citation type="submission" date="2024-01" db="EMBL/GenBank/DDBJ databases">
        <title>The genome of the rayed Mediterranean limpet Patella caerulea (Linnaeus, 1758).</title>
        <authorList>
            <person name="Anh-Thu Weber A."/>
            <person name="Halstead-Nussloch G."/>
        </authorList>
    </citation>
    <scope>NUCLEOTIDE SEQUENCE [LARGE SCALE GENOMIC DNA]</scope>
    <source>
        <strain evidence="1">AATW-2023a</strain>
        <tissue evidence="1">Whole specimen</tissue>
    </source>
</reference>
<evidence type="ECO:0000313" key="1">
    <source>
        <dbReference type="EMBL" id="KAK6183352.1"/>
    </source>
</evidence>
<dbReference type="Proteomes" id="UP001347796">
    <property type="component" value="Unassembled WGS sequence"/>
</dbReference>
<sequence>MNSWWRFNEERPEEEYEDRWIKKKITLTCPKHEPGELACKRCKHPEKDHPTQYPCDVHGVKKTVNHKTKYVRIDKKELDKTVKLLLDIWMLPKPRFIISFVGGNNAKTGIPRGFCRGLTDLVEKLGRIYSLFKGTLCKIMFI</sequence>
<keyword evidence="2" id="KW-1185">Reference proteome</keyword>